<evidence type="ECO:0000256" key="2">
    <source>
        <dbReference type="ARBA" id="ARBA00005814"/>
    </source>
</evidence>
<gene>
    <name evidence="15" type="ORF">WN51_00989</name>
</gene>
<feature type="domain" description="ABC transporter" evidence="14">
    <location>
        <begin position="34"/>
        <end position="270"/>
    </location>
</feature>
<organism evidence="15 16">
    <name type="scientific">Melipona quadrifasciata</name>
    <dbReference type="NCBI Taxonomy" id="166423"/>
    <lineage>
        <taxon>Eukaryota</taxon>
        <taxon>Metazoa</taxon>
        <taxon>Ecdysozoa</taxon>
        <taxon>Arthropoda</taxon>
        <taxon>Hexapoda</taxon>
        <taxon>Insecta</taxon>
        <taxon>Pterygota</taxon>
        <taxon>Neoptera</taxon>
        <taxon>Endopterygota</taxon>
        <taxon>Hymenoptera</taxon>
        <taxon>Apocrita</taxon>
        <taxon>Aculeata</taxon>
        <taxon>Apoidea</taxon>
        <taxon>Anthophila</taxon>
        <taxon>Apidae</taxon>
        <taxon>Melipona</taxon>
    </lineage>
</organism>
<reference evidence="15 16" key="1">
    <citation type="submission" date="2015-07" db="EMBL/GenBank/DDBJ databases">
        <title>The genome of Melipona quadrifasciata.</title>
        <authorList>
            <person name="Pan H."/>
            <person name="Kapheim K."/>
        </authorList>
    </citation>
    <scope>NUCLEOTIDE SEQUENCE [LARGE SCALE GENOMIC DNA]</scope>
    <source>
        <strain evidence="15">0111107301</strain>
        <tissue evidence="15">Whole body</tissue>
    </source>
</reference>
<dbReference type="InterPro" id="IPR036430">
    <property type="entry name" value="RNase_T2-like_sf"/>
</dbReference>
<dbReference type="SMART" id="SM00382">
    <property type="entry name" value="AAA"/>
    <property type="match status" value="1"/>
</dbReference>
<dbReference type="AlphaFoldDB" id="A0A0N1ITF6"/>
<dbReference type="GO" id="GO:0033897">
    <property type="term" value="F:ribonuclease T2 activity"/>
    <property type="evidence" value="ECO:0007669"/>
    <property type="project" value="InterPro"/>
</dbReference>
<evidence type="ECO:0000256" key="13">
    <source>
        <dbReference type="SAM" id="MobiDB-lite"/>
    </source>
</evidence>
<dbReference type="STRING" id="166423.A0A0N1ITF6"/>
<dbReference type="InterPro" id="IPR033130">
    <property type="entry name" value="RNase_T2_His_AS_2"/>
</dbReference>
<dbReference type="PROSITE" id="PS00531">
    <property type="entry name" value="RNASE_T2_2"/>
    <property type="match status" value="1"/>
</dbReference>
<evidence type="ECO:0000256" key="1">
    <source>
        <dbReference type="ARBA" id="ARBA00004141"/>
    </source>
</evidence>
<protein>
    <submittedName>
        <fullName evidence="15">ATP-binding cassette sub-family G member 1</fullName>
    </submittedName>
</protein>
<dbReference type="GO" id="GO:0005524">
    <property type="term" value="F:ATP binding"/>
    <property type="evidence" value="ECO:0007669"/>
    <property type="project" value="UniProtKB-KW"/>
</dbReference>
<feature type="region of interest" description="Disordered" evidence="13">
    <location>
        <begin position="1"/>
        <end position="20"/>
    </location>
</feature>
<dbReference type="FunFam" id="3.40.50.300:FF:001077">
    <property type="entry name" value="Uncharacterized protein, isoform A"/>
    <property type="match status" value="1"/>
</dbReference>
<evidence type="ECO:0000256" key="3">
    <source>
        <dbReference type="ARBA" id="ARBA00007469"/>
    </source>
</evidence>
<dbReference type="InterPro" id="IPR003593">
    <property type="entry name" value="AAA+_ATPase"/>
</dbReference>
<dbReference type="GO" id="GO:0016887">
    <property type="term" value="F:ATP hydrolysis activity"/>
    <property type="evidence" value="ECO:0007669"/>
    <property type="project" value="InterPro"/>
</dbReference>
<dbReference type="PROSITE" id="PS00211">
    <property type="entry name" value="ABC_TRANSPORTER_1"/>
    <property type="match status" value="1"/>
</dbReference>
<name>A0A0N1ITF6_9HYME</name>
<keyword evidence="4" id="KW-0813">Transport</keyword>
<dbReference type="Proteomes" id="UP000053105">
    <property type="component" value="Unassembled WGS sequence"/>
</dbReference>
<evidence type="ECO:0000256" key="8">
    <source>
        <dbReference type="ARBA" id="ARBA00022989"/>
    </source>
</evidence>
<dbReference type="Gene3D" id="3.90.730.10">
    <property type="entry name" value="Ribonuclease T2-like"/>
    <property type="match status" value="1"/>
</dbReference>
<evidence type="ECO:0000313" key="15">
    <source>
        <dbReference type="EMBL" id="KOX72128.1"/>
    </source>
</evidence>
<dbReference type="InterPro" id="IPR001568">
    <property type="entry name" value="RNase_T2-like"/>
</dbReference>
<dbReference type="EMBL" id="KQ435824">
    <property type="protein sequence ID" value="KOX72128.1"/>
    <property type="molecule type" value="Genomic_DNA"/>
</dbReference>
<dbReference type="InterPro" id="IPR017871">
    <property type="entry name" value="ABC_transporter-like_CS"/>
</dbReference>
<evidence type="ECO:0000256" key="9">
    <source>
        <dbReference type="ARBA" id="ARBA00023136"/>
    </source>
</evidence>
<dbReference type="Pfam" id="PF00445">
    <property type="entry name" value="Ribonuclease_T2"/>
    <property type="match status" value="1"/>
</dbReference>
<keyword evidence="5" id="KW-0812">Transmembrane</keyword>
<dbReference type="SUPFAM" id="SSF55895">
    <property type="entry name" value="Ribonuclease Rh-like"/>
    <property type="match status" value="1"/>
</dbReference>
<dbReference type="PROSITE" id="PS50893">
    <property type="entry name" value="ABC_TRANSPORTER_2"/>
    <property type="match status" value="1"/>
</dbReference>
<dbReference type="GO" id="GO:0140359">
    <property type="term" value="F:ABC-type transporter activity"/>
    <property type="evidence" value="ECO:0007669"/>
    <property type="project" value="InterPro"/>
</dbReference>
<evidence type="ECO:0000259" key="14">
    <source>
        <dbReference type="PROSITE" id="PS50893"/>
    </source>
</evidence>
<dbReference type="Gene3D" id="3.40.50.300">
    <property type="entry name" value="P-loop containing nucleotide triphosphate hydrolases"/>
    <property type="match status" value="1"/>
</dbReference>
<dbReference type="InterPro" id="IPR033697">
    <property type="entry name" value="Ribonuclease_T2_eukaryotic"/>
</dbReference>
<evidence type="ECO:0000256" key="10">
    <source>
        <dbReference type="ARBA" id="ARBA00023157"/>
    </source>
</evidence>
<evidence type="ECO:0000256" key="7">
    <source>
        <dbReference type="ARBA" id="ARBA00022840"/>
    </source>
</evidence>
<dbReference type="GO" id="GO:0003723">
    <property type="term" value="F:RNA binding"/>
    <property type="evidence" value="ECO:0007669"/>
    <property type="project" value="InterPro"/>
</dbReference>
<keyword evidence="10" id="KW-1015">Disulfide bond</keyword>
<evidence type="ECO:0000256" key="4">
    <source>
        <dbReference type="ARBA" id="ARBA00022448"/>
    </source>
</evidence>
<sequence length="509" mass="57458">MSAKSEFKAKQNKDEMQDTTVSSLHLKKMAPIDIEFNDLTYAISGKDRKVILKGISGQFRSVELTAILGPSGAGKSTLLNILAGYKVEGKFTGQININGQAGNEKYLKKMSSYVMQQDLLQPRLTVQEAMEFAVDLKLGKISNKVKLITVKEILNTLRLYHAKDTITEHLSGGERKRVSIALELVSNPPVIFLDEPTTGLDETSAAQCIELLKSLAQLGRTIVCSIHSPSSSIFAKFDHVYVIADGQCIYRNTVHNIVPFFQRIGIECPKHYNPADFDCFHSDEGYRGSSNFDVLIFTQRWPQTVCYTWKASSPSHTCSLPKKHDEWTVHGIWPSQYHKMGPQFCNKSMPFKPHDLESLKEELQEKWIDVEYGRTSYSLWEHEWNKHGTCAVVLKQLNSEVKYFAEGLNLLAKYDMKNVLAKANIVPGRKYSTKAILNAMKQVLGKRGAVICRENKNTGESYMLEIRICFNKMLQLISCDGISEYPTNCDASKLITYPSTVPRYNVIQV</sequence>
<dbReference type="PANTHER" id="PTHR48041:SF105">
    <property type="entry name" value="FI02074P"/>
    <property type="match status" value="1"/>
</dbReference>
<dbReference type="OrthoDB" id="435754at2759"/>
<proteinExistence type="inferred from homology"/>
<feature type="active site" evidence="11">
    <location>
        <position position="330"/>
    </location>
</feature>
<feature type="active site" evidence="11">
    <location>
        <position position="387"/>
    </location>
</feature>
<dbReference type="InterPro" id="IPR027417">
    <property type="entry name" value="P-loop_NTPase"/>
</dbReference>
<dbReference type="InterPro" id="IPR050352">
    <property type="entry name" value="ABCG_transporters"/>
</dbReference>
<evidence type="ECO:0000256" key="6">
    <source>
        <dbReference type="ARBA" id="ARBA00022741"/>
    </source>
</evidence>
<keyword evidence="16" id="KW-1185">Reference proteome</keyword>
<dbReference type="PANTHER" id="PTHR48041">
    <property type="entry name" value="ABC TRANSPORTER G FAMILY MEMBER 28"/>
    <property type="match status" value="1"/>
</dbReference>
<feature type="compositionally biased region" description="Basic and acidic residues" evidence="13">
    <location>
        <begin position="1"/>
        <end position="16"/>
    </location>
</feature>
<evidence type="ECO:0000256" key="5">
    <source>
        <dbReference type="ARBA" id="ARBA00022692"/>
    </source>
</evidence>
<dbReference type="InterPro" id="IPR003439">
    <property type="entry name" value="ABC_transporter-like_ATP-bd"/>
</dbReference>
<accession>A0A0N1ITF6</accession>
<evidence type="ECO:0000256" key="12">
    <source>
        <dbReference type="RuleBase" id="RU004328"/>
    </source>
</evidence>
<comment type="similarity">
    <text evidence="2">Belongs to the ABC transporter superfamily. ABCG family. Eye pigment precursor importer (TC 3.A.1.204) subfamily.</text>
</comment>
<comment type="similarity">
    <text evidence="3 12">Belongs to the RNase T2 family.</text>
</comment>
<keyword evidence="6" id="KW-0547">Nucleotide-binding</keyword>
<evidence type="ECO:0000256" key="11">
    <source>
        <dbReference type="PIRSR" id="PIRSR633697-1"/>
    </source>
</evidence>
<dbReference type="GO" id="GO:0005886">
    <property type="term" value="C:plasma membrane"/>
    <property type="evidence" value="ECO:0007669"/>
    <property type="project" value="TreeGrafter"/>
</dbReference>
<evidence type="ECO:0000313" key="16">
    <source>
        <dbReference type="Proteomes" id="UP000053105"/>
    </source>
</evidence>
<feature type="active site" evidence="11">
    <location>
        <position position="383"/>
    </location>
</feature>
<keyword evidence="8" id="KW-1133">Transmembrane helix</keyword>
<dbReference type="Pfam" id="PF00005">
    <property type="entry name" value="ABC_tran"/>
    <property type="match status" value="1"/>
</dbReference>
<comment type="subcellular location">
    <subcellularLocation>
        <location evidence="1">Membrane</location>
        <topology evidence="1">Multi-pass membrane protein</topology>
    </subcellularLocation>
</comment>
<dbReference type="CDD" id="cd03213">
    <property type="entry name" value="ABCG_EPDR"/>
    <property type="match status" value="1"/>
</dbReference>
<keyword evidence="9" id="KW-0472">Membrane</keyword>
<dbReference type="CDD" id="cd01061">
    <property type="entry name" value="RNase_T2_euk"/>
    <property type="match status" value="1"/>
</dbReference>
<keyword evidence="7 15" id="KW-0067">ATP-binding</keyword>
<dbReference type="SUPFAM" id="SSF52540">
    <property type="entry name" value="P-loop containing nucleoside triphosphate hydrolases"/>
    <property type="match status" value="1"/>
</dbReference>